<proteinExistence type="predicted"/>
<organism evidence="1 2">
    <name type="scientific">Flavobacterium frigoris (strain PS1)</name>
    <dbReference type="NCBI Taxonomy" id="1086011"/>
    <lineage>
        <taxon>Bacteria</taxon>
        <taxon>Pseudomonadati</taxon>
        <taxon>Bacteroidota</taxon>
        <taxon>Flavobacteriia</taxon>
        <taxon>Flavobacteriales</taxon>
        <taxon>Flavobacteriaceae</taxon>
        <taxon>Flavobacterium</taxon>
    </lineage>
</organism>
<evidence type="ECO:0000313" key="2">
    <source>
        <dbReference type="Proteomes" id="UP000005566"/>
    </source>
</evidence>
<reference evidence="1 2" key="1">
    <citation type="journal article" date="2014" name="Acta Crystallogr. D">
        <title>Structure-based characterization and antifreeze properties of a hyperactive ice-binding protein from the Antarctic bacterium Flavobacterium frigoris PS1.</title>
        <authorList>
            <person name="Do H."/>
            <person name="Kim S.J."/>
            <person name="Kim H.J."/>
            <person name="Lee J.H."/>
        </authorList>
    </citation>
    <scope>NUCLEOTIDE SEQUENCE [LARGE SCALE GENOMIC DNA]</scope>
    <source>
        <strain evidence="1 2">PS1</strain>
    </source>
</reference>
<accession>H7FSU5</accession>
<gene>
    <name evidence="1" type="ORF">HJ01_02376</name>
</gene>
<name>H7FSU5_FLAFP</name>
<comment type="caution">
    <text evidence="1">The sequence shown here is derived from an EMBL/GenBank/DDBJ whole genome shotgun (WGS) entry which is preliminary data.</text>
</comment>
<keyword evidence="2" id="KW-1185">Reference proteome</keyword>
<dbReference type="EMBL" id="AHKF01000018">
    <property type="protein sequence ID" value="EIA08654.1"/>
    <property type="molecule type" value="Genomic_DNA"/>
</dbReference>
<dbReference type="PATRIC" id="fig|1086011.3.peg.2326"/>
<sequence length="56" mass="6333">MLRTASRTLLINSTYSRTVSRLTQSMVKVIQADLVNDRGLRNVIDGEAELEELQNL</sequence>
<evidence type="ECO:0000313" key="1">
    <source>
        <dbReference type="EMBL" id="EIA08654.1"/>
    </source>
</evidence>
<protein>
    <submittedName>
        <fullName evidence="1">Uncharacterized protein</fullName>
    </submittedName>
</protein>
<dbReference type="Proteomes" id="UP000005566">
    <property type="component" value="Unassembled WGS sequence"/>
</dbReference>
<dbReference type="AlphaFoldDB" id="H7FSU5"/>